<name>A0A6J7T6Q6_9ZZZZ</name>
<reference evidence="1" key="1">
    <citation type="submission" date="2020-05" db="EMBL/GenBank/DDBJ databases">
        <authorList>
            <person name="Chiriac C."/>
            <person name="Salcher M."/>
            <person name="Ghai R."/>
            <person name="Kavagutti S V."/>
        </authorList>
    </citation>
    <scope>NUCLEOTIDE SEQUENCE</scope>
</reference>
<dbReference type="AlphaFoldDB" id="A0A6J7T6Q6"/>
<proteinExistence type="predicted"/>
<protein>
    <submittedName>
        <fullName evidence="1">Unannotated protein</fullName>
    </submittedName>
</protein>
<accession>A0A6J7T6Q6</accession>
<evidence type="ECO:0000313" key="1">
    <source>
        <dbReference type="EMBL" id="CAB5048702.1"/>
    </source>
</evidence>
<sequence length="238" mass="27102">MQALRPTKDRGQGLYGNANKIYFWLLRSKLHSSRLRMEAEHLRLLALCTKFVSHYARPNASCCAELSYFFQNCGARNKEEGEAWGKFIDLESGRQCSANVFDSVCQCESYFLRWRSTGLRHVISGDGNGVPLRKIRLAVLEDVCDEANRFAWRINVCPARYVLLENIILNGALEVCRCDPLFLSNDLIQKQKNAGWCINGHAGGNFTQWNSGEEFAHVVEGINRYSDFAYFTLGKRSI</sequence>
<dbReference type="EMBL" id="CAFBQF010000029">
    <property type="protein sequence ID" value="CAB5048702.1"/>
    <property type="molecule type" value="Genomic_DNA"/>
</dbReference>
<organism evidence="1">
    <name type="scientific">freshwater metagenome</name>
    <dbReference type="NCBI Taxonomy" id="449393"/>
    <lineage>
        <taxon>unclassified sequences</taxon>
        <taxon>metagenomes</taxon>
        <taxon>ecological metagenomes</taxon>
    </lineage>
</organism>
<gene>
    <name evidence="1" type="ORF">UFOPK4295_00703</name>
</gene>